<dbReference type="AlphaFoldDB" id="A0A7N0T7U3"/>
<protein>
    <submittedName>
        <fullName evidence="2">Uncharacterized protein</fullName>
    </submittedName>
</protein>
<evidence type="ECO:0000256" key="1">
    <source>
        <dbReference type="SAM" id="Phobius"/>
    </source>
</evidence>
<keyword evidence="1" id="KW-1133">Transmembrane helix</keyword>
<accession>A0A7N0T7U3</accession>
<dbReference type="Proteomes" id="UP000594263">
    <property type="component" value="Unplaced"/>
</dbReference>
<keyword evidence="1" id="KW-0812">Transmembrane</keyword>
<sequence>MGSFVKDYLIDELRIPNSRLVPLSSPEEIDKAFQHGPNNGGIAAFVDERAYMELFLSTRCHRMIVGREITSNGWAFAFHKDSPLAADMSTAIVKLTAETDGFESLNATWLTDPACSNTGEVQLHADRLKLHSFLGLFIVCAITCLLALVIFFAQTVWQFWRSNPEASSGLLV</sequence>
<dbReference type="EnsemblPlants" id="Kaladp0024s0640.1.v1.1">
    <property type="protein sequence ID" value="Kaladp0024s0640.1.v1.1"/>
    <property type="gene ID" value="Kaladp0024s0640.v1.1"/>
</dbReference>
<dbReference type="SUPFAM" id="SSF53850">
    <property type="entry name" value="Periplasmic binding protein-like II"/>
    <property type="match status" value="1"/>
</dbReference>
<feature type="transmembrane region" description="Helical" evidence="1">
    <location>
        <begin position="133"/>
        <end position="160"/>
    </location>
</feature>
<keyword evidence="1" id="KW-0472">Membrane</keyword>
<proteinExistence type="predicted"/>
<organism evidence="2 3">
    <name type="scientific">Kalanchoe fedtschenkoi</name>
    <name type="common">Lavender scallops</name>
    <name type="synonym">South American air plant</name>
    <dbReference type="NCBI Taxonomy" id="63787"/>
    <lineage>
        <taxon>Eukaryota</taxon>
        <taxon>Viridiplantae</taxon>
        <taxon>Streptophyta</taxon>
        <taxon>Embryophyta</taxon>
        <taxon>Tracheophyta</taxon>
        <taxon>Spermatophyta</taxon>
        <taxon>Magnoliopsida</taxon>
        <taxon>eudicotyledons</taxon>
        <taxon>Gunneridae</taxon>
        <taxon>Pentapetalae</taxon>
        <taxon>Saxifragales</taxon>
        <taxon>Crassulaceae</taxon>
        <taxon>Kalanchoe</taxon>
    </lineage>
</organism>
<keyword evidence="3" id="KW-1185">Reference proteome</keyword>
<dbReference type="PANTHER" id="PTHR18966">
    <property type="entry name" value="IONOTROPIC GLUTAMATE RECEPTOR"/>
    <property type="match status" value="1"/>
</dbReference>
<name>A0A7N0T7U3_KALFE</name>
<evidence type="ECO:0000313" key="3">
    <source>
        <dbReference type="Proteomes" id="UP000594263"/>
    </source>
</evidence>
<evidence type="ECO:0000313" key="2">
    <source>
        <dbReference type="EnsemblPlants" id="Kaladp0024s0640.1.v1.1"/>
    </source>
</evidence>
<reference evidence="2" key="1">
    <citation type="submission" date="2021-01" db="UniProtKB">
        <authorList>
            <consortium name="EnsemblPlants"/>
        </authorList>
    </citation>
    <scope>IDENTIFICATION</scope>
</reference>
<dbReference type="OMA" id="HIEARYF"/>
<dbReference type="Gramene" id="Kaladp0024s0640.1.v1.1">
    <property type="protein sequence ID" value="Kaladp0024s0640.1.v1.1"/>
    <property type="gene ID" value="Kaladp0024s0640.v1.1"/>
</dbReference>
<dbReference type="InterPro" id="IPR015683">
    <property type="entry name" value="Ionotropic_Glu_rcpt"/>
</dbReference>